<gene>
    <name evidence="20" type="ORF">V1264_023793</name>
</gene>
<dbReference type="EC" id="3.2.2.31" evidence="5 18"/>
<evidence type="ECO:0000256" key="18">
    <source>
        <dbReference type="RuleBase" id="RU365096"/>
    </source>
</evidence>
<dbReference type="InterPro" id="IPR029119">
    <property type="entry name" value="MutY_C"/>
</dbReference>
<evidence type="ECO:0000256" key="5">
    <source>
        <dbReference type="ARBA" id="ARBA00012045"/>
    </source>
</evidence>
<dbReference type="EMBL" id="JBAMIC010000011">
    <property type="protein sequence ID" value="KAK7100931.1"/>
    <property type="molecule type" value="Genomic_DNA"/>
</dbReference>
<evidence type="ECO:0000256" key="14">
    <source>
        <dbReference type="ARBA" id="ARBA00023204"/>
    </source>
</evidence>
<evidence type="ECO:0000256" key="13">
    <source>
        <dbReference type="ARBA" id="ARBA00023128"/>
    </source>
</evidence>
<evidence type="ECO:0000256" key="17">
    <source>
        <dbReference type="ARBA" id="ARBA00058024"/>
    </source>
</evidence>
<keyword evidence="12" id="KW-0411">Iron-sulfur</keyword>
<evidence type="ECO:0000259" key="19">
    <source>
        <dbReference type="SMART" id="SM00478"/>
    </source>
</evidence>
<keyword evidence="16 18" id="KW-0326">Glycosidase</keyword>
<dbReference type="Gene3D" id="1.10.1670.10">
    <property type="entry name" value="Helix-hairpin-Helix base-excision DNA repair enzymes (C-terminal)"/>
    <property type="match status" value="1"/>
</dbReference>
<evidence type="ECO:0000313" key="20">
    <source>
        <dbReference type="EMBL" id="KAK7100931.1"/>
    </source>
</evidence>
<dbReference type="PANTHER" id="PTHR42944">
    <property type="entry name" value="ADENINE DNA GLYCOSYLASE"/>
    <property type="match status" value="1"/>
</dbReference>
<dbReference type="InterPro" id="IPR023170">
    <property type="entry name" value="HhH_base_excis_C"/>
</dbReference>
<dbReference type="GO" id="GO:0005739">
    <property type="term" value="C:mitochondrion"/>
    <property type="evidence" value="ECO:0007669"/>
    <property type="project" value="UniProtKB-SubCell"/>
</dbReference>
<dbReference type="AlphaFoldDB" id="A0AAN9B7V1"/>
<dbReference type="FunFam" id="1.10.340.30:FF:000002">
    <property type="entry name" value="Adenine DNA glycosylase"/>
    <property type="match status" value="1"/>
</dbReference>
<dbReference type="SUPFAM" id="SSF48150">
    <property type="entry name" value="DNA-glycosylase"/>
    <property type="match status" value="1"/>
</dbReference>
<comment type="catalytic activity">
    <reaction evidence="1 18">
        <text>Hydrolyzes free adenine bases from 7,8-dihydro-8-oxoguanine:adenine mismatched double-stranded DNA, leaving an apurinic site.</text>
        <dbReference type="EC" id="3.2.2.31"/>
    </reaction>
</comment>
<keyword evidence="7" id="KW-0004">4Fe-4S</keyword>
<dbReference type="PANTHER" id="PTHR42944:SF1">
    <property type="entry name" value="ADENINE DNA GLYCOSYLASE"/>
    <property type="match status" value="1"/>
</dbReference>
<evidence type="ECO:0000256" key="9">
    <source>
        <dbReference type="ARBA" id="ARBA00022763"/>
    </source>
</evidence>
<dbReference type="FunFam" id="1.10.1670.10:FF:000002">
    <property type="entry name" value="Adenine DNA glycosylase"/>
    <property type="match status" value="1"/>
</dbReference>
<evidence type="ECO:0000256" key="15">
    <source>
        <dbReference type="ARBA" id="ARBA00023242"/>
    </source>
</evidence>
<sequence length="412" mass="45414">MSVWVSEIMLQQTQVATVIDYYNRWMTKWPNLLELSKAKLEEVNEMWSGLGYYSRGKRLHEGAQKVVSELQGVMPSSCTDLQKELPGVGRYTAGAIASIAFGQKTGVVDGNVIRVLSRLRMIGADSSAQTTMDAFWKLADSLADCDRPGDLNQALMELGATVCTPKTPQCSACPLNKVCKAYAKVESEKKENASRLVSQASETQPPIPDIECLAESCQLCLPADDTWDKSVGVQNFPRKAKKKAAREQTASVCVMCKVCQDGQRMFLILQRPEKGLLAGLWEFPSSDVDTGSSSPTQVDVVKQLESDHGVHVSSVQNKTHLGQVVHIFSHIHQTYVVSMVTAAEDHVTVETERPARWLTKEELDAAALPTAMRKVFKLCSDGNTISKGVKRKRADPTSGKQRAIDSFFKRKS</sequence>
<evidence type="ECO:0000256" key="11">
    <source>
        <dbReference type="ARBA" id="ARBA00023004"/>
    </source>
</evidence>
<feature type="domain" description="HhH-GPD" evidence="19">
    <location>
        <begin position="9"/>
        <end position="161"/>
    </location>
</feature>
<dbReference type="Pfam" id="PF00730">
    <property type="entry name" value="HhH-GPD"/>
    <property type="match status" value="1"/>
</dbReference>
<comment type="function">
    <text evidence="17">Involved in oxidative DNA damage repair. Initiates repair of A*oxoG to C*G by removing the inappropriately paired adenine base from the DNA backbone. Possesses both adenine and 2-OH-A DNA glycosylase activities.</text>
</comment>
<accession>A0AAN9B7V1</accession>
<keyword evidence="14" id="KW-0234">DNA repair</keyword>
<dbReference type="Gene3D" id="3.90.79.10">
    <property type="entry name" value="Nucleoside Triphosphate Pyrophosphohydrolase"/>
    <property type="match status" value="1"/>
</dbReference>
<keyword evidence="11 18" id="KW-0408">Iron</keyword>
<dbReference type="InterPro" id="IPR000445">
    <property type="entry name" value="HhH_motif"/>
</dbReference>
<dbReference type="CDD" id="cd00056">
    <property type="entry name" value="ENDO3c"/>
    <property type="match status" value="1"/>
</dbReference>
<dbReference type="Pfam" id="PF14815">
    <property type="entry name" value="NUDIX_4"/>
    <property type="match status" value="1"/>
</dbReference>
<dbReference type="InterPro" id="IPR011257">
    <property type="entry name" value="DNA_glycosylase"/>
</dbReference>
<evidence type="ECO:0000256" key="10">
    <source>
        <dbReference type="ARBA" id="ARBA00022801"/>
    </source>
</evidence>
<evidence type="ECO:0000313" key="21">
    <source>
        <dbReference type="Proteomes" id="UP001374579"/>
    </source>
</evidence>
<dbReference type="GO" id="GO:0006298">
    <property type="term" value="P:mismatch repair"/>
    <property type="evidence" value="ECO:0007669"/>
    <property type="project" value="TreeGrafter"/>
</dbReference>
<comment type="similarity">
    <text evidence="4 18">Belongs to the Nth/MutY family.</text>
</comment>
<name>A0AAN9B7V1_9CAEN</name>
<dbReference type="GO" id="GO:0005634">
    <property type="term" value="C:nucleus"/>
    <property type="evidence" value="ECO:0007669"/>
    <property type="project" value="UniProtKB-SubCell"/>
</dbReference>
<dbReference type="Gene3D" id="1.10.340.30">
    <property type="entry name" value="Hypothetical protein, domain 2"/>
    <property type="match status" value="1"/>
</dbReference>
<dbReference type="GO" id="GO:0035485">
    <property type="term" value="F:adenine/guanine mispair binding"/>
    <property type="evidence" value="ECO:0007669"/>
    <property type="project" value="TreeGrafter"/>
</dbReference>
<protein>
    <recommendedName>
        <fullName evidence="6 18">Adenine DNA glycosylase</fullName>
        <ecNumber evidence="5 18">3.2.2.31</ecNumber>
    </recommendedName>
</protein>
<dbReference type="FunFam" id="3.90.79.10:FF:000026">
    <property type="entry name" value="Adenine DNA glycosylase"/>
    <property type="match status" value="1"/>
</dbReference>
<keyword evidence="8" id="KW-0479">Metal-binding</keyword>
<dbReference type="GO" id="GO:0000701">
    <property type="term" value="F:purine-specific mismatch base pair DNA N-glycosylase activity"/>
    <property type="evidence" value="ECO:0007669"/>
    <property type="project" value="UniProtKB-EC"/>
</dbReference>
<comment type="cofactor">
    <cofactor evidence="18">
        <name>[4Fe-4S] cluster</name>
        <dbReference type="ChEBI" id="CHEBI:49883"/>
    </cofactor>
    <text evidence="18">Binds 1 [4Fe-4S] cluster.</text>
</comment>
<evidence type="ECO:0000256" key="2">
    <source>
        <dbReference type="ARBA" id="ARBA00004123"/>
    </source>
</evidence>
<keyword evidence="9 18" id="KW-0227">DNA damage</keyword>
<evidence type="ECO:0000256" key="6">
    <source>
        <dbReference type="ARBA" id="ARBA00022023"/>
    </source>
</evidence>
<comment type="function">
    <text evidence="18">Adenine glycosylase active on G-A mispairs.</text>
</comment>
<dbReference type="GO" id="GO:0034039">
    <property type="term" value="F:8-oxo-7,8-dihydroguanine DNA N-glycosylase activity"/>
    <property type="evidence" value="ECO:0007669"/>
    <property type="project" value="TreeGrafter"/>
</dbReference>
<evidence type="ECO:0000256" key="4">
    <source>
        <dbReference type="ARBA" id="ARBA00008343"/>
    </source>
</evidence>
<dbReference type="GO" id="GO:0006284">
    <property type="term" value="P:base-excision repair"/>
    <property type="evidence" value="ECO:0007669"/>
    <property type="project" value="UniProtKB-UniRule"/>
</dbReference>
<dbReference type="InterPro" id="IPR003651">
    <property type="entry name" value="Endonuclease3_FeS-loop_motif"/>
</dbReference>
<comment type="caution">
    <text evidence="20">The sequence shown here is derived from an EMBL/GenBank/DDBJ whole genome shotgun (WGS) entry which is preliminary data.</text>
</comment>
<dbReference type="PROSITE" id="PS01155">
    <property type="entry name" value="ENDONUCLEASE_III_2"/>
    <property type="match status" value="1"/>
</dbReference>
<comment type="subcellular location">
    <subcellularLocation>
        <location evidence="3">Mitochondrion</location>
    </subcellularLocation>
    <subcellularLocation>
        <location evidence="2">Nucleus</location>
    </subcellularLocation>
</comment>
<evidence type="ECO:0000256" key="8">
    <source>
        <dbReference type="ARBA" id="ARBA00022723"/>
    </source>
</evidence>
<dbReference type="SMART" id="SM00478">
    <property type="entry name" value="ENDO3c"/>
    <property type="match status" value="1"/>
</dbReference>
<dbReference type="GO" id="GO:0032357">
    <property type="term" value="F:oxidized purine DNA binding"/>
    <property type="evidence" value="ECO:0007669"/>
    <property type="project" value="TreeGrafter"/>
</dbReference>
<dbReference type="GO" id="GO:0051539">
    <property type="term" value="F:4 iron, 4 sulfur cluster binding"/>
    <property type="evidence" value="ECO:0007669"/>
    <property type="project" value="UniProtKB-UniRule"/>
</dbReference>
<dbReference type="SUPFAM" id="SSF55811">
    <property type="entry name" value="Nudix"/>
    <property type="match status" value="1"/>
</dbReference>
<dbReference type="SMART" id="SM00525">
    <property type="entry name" value="FES"/>
    <property type="match status" value="1"/>
</dbReference>
<keyword evidence="15" id="KW-0539">Nucleus</keyword>
<dbReference type="Pfam" id="PF00633">
    <property type="entry name" value="HHH"/>
    <property type="match status" value="1"/>
</dbReference>
<dbReference type="InterPro" id="IPR015797">
    <property type="entry name" value="NUDIX_hydrolase-like_dom_sf"/>
</dbReference>
<proteinExistence type="inferred from homology"/>
<keyword evidence="13" id="KW-0496">Mitochondrion</keyword>
<evidence type="ECO:0000256" key="16">
    <source>
        <dbReference type="ARBA" id="ARBA00023295"/>
    </source>
</evidence>
<keyword evidence="21" id="KW-1185">Reference proteome</keyword>
<dbReference type="GO" id="GO:0046872">
    <property type="term" value="F:metal ion binding"/>
    <property type="evidence" value="ECO:0007669"/>
    <property type="project" value="UniProtKB-UniRule"/>
</dbReference>
<evidence type="ECO:0000256" key="1">
    <source>
        <dbReference type="ARBA" id="ARBA00000843"/>
    </source>
</evidence>
<evidence type="ECO:0000256" key="3">
    <source>
        <dbReference type="ARBA" id="ARBA00004173"/>
    </source>
</evidence>
<organism evidence="20 21">
    <name type="scientific">Littorina saxatilis</name>
    <dbReference type="NCBI Taxonomy" id="31220"/>
    <lineage>
        <taxon>Eukaryota</taxon>
        <taxon>Metazoa</taxon>
        <taxon>Spiralia</taxon>
        <taxon>Lophotrochozoa</taxon>
        <taxon>Mollusca</taxon>
        <taxon>Gastropoda</taxon>
        <taxon>Caenogastropoda</taxon>
        <taxon>Littorinimorpha</taxon>
        <taxon>Littorinoidea</taxon>
        <taxon>Littorinidae</taxon>
        <taxon>Littorina</taxon>
    </lineage>
</organism>
<dbReference type="InterPro" id="IPR003265">
    <property type="entry name" value="HhH-GPD_domain"/>
</dbReference>
<dbReference type="InterPro" id="IPR004036">
    <property type="entry name" value="Endonuclease-III-like_CS2"/>
</dbReference>
<reference evidence="20 21" key="1">
    <citation type="submission" date="2024-02" db="EMBL/GenBank/DDBJ databases">
        <title>Chromosome-scale genome assembly of the rough periwinkle Littorina saxatilis.</title>
        <authorList>
            <person name="De Jode A."/>
            <person name="Faria R."/>
            <person name="Formenti G."/>
            <person name="Sims Y."/>
            <person name="Smith T.P."/>
            <person name="Tracey A."/>
            <person name="Wood J.M.D."/>
            <person name="Zagrodzka Z.B."/>
            <person name="Johannesson K."/>
            <person name="Butlin R.K."/>
            <person name="Leder E.H."/>
        </authorList>
    </citation>
    <scope>NUCLEOTIDE SEQUENCE [LARGE SCALE GENOMIC DNA]</scope>
    <source>
        <strain evidence="20">Snail1</strain>
        <tissue evidence="20">Muscle</tissue>
    </source>
</reference>
<dbReference type="CDD" id="cd03431">
    <property type="entry name" value="NUDIX_DNA_Glycosylase_C-MutY"/>
    <property type="match status" value="1"/>
</dbReference>
<dbReference type="Proteomes" id="UP001374579">
    <property type="component" value="Unassembled WGS sequence"/>
</dbReference>
<evidence type="ECO:0000256" key="12">
    <source>
        <dbReference type="ARBA" id="ARBA00023014"/>
    </source>
</evidence>
<evidence type="ECO:0000256" key="7">
    <source>
        <dbReference type="ARBA" id="ARBA00022485"/>
    </source>
</evidence>
<dbReference type="InterPro" id="IPR044298">
    <property type="entry name" value="MIG/MutY"/>
</dbReference>
<keyword evidence="10" id="KW-0378">Hydrolase</keyword>